<name>A0A4Q2SJZ3_9ACTN</name>
<feature type="domain" description="Methyltransferase" evidence="1">
    <location>
        <begin position="49"/>
        <end position="147"/>
    </location>
</feature>
<keyword evidence="2" id="KW-0808">Transferase</keyword>
<dbReference type="Gene3D" id="3.40.50.150">
    <property type="entry name" value="Vaccinia Virus protein VP39"/>
    <property type="match status" value="1"/>
</dbReference>
<gene>
    <name evidence="2" type="ORF">EUA07_02105</name>
</gene>
<dbReference type="GO" id="GO:0008168">
    <property type="term" value="F:methyltransferase activity"/>
    <property type="evidence" value="ECO:0007669"/>
    <property type="project" value="UniProtKB-KW"/>
</dbReference>
<reference evidence="2 3" key="1">
    <citation type="submission" date="2019-01" db="EMBL/GenBank/DDBJ databases">
        <title>Novel species of Nocardioides.</title>
        <authorList>
            <person name="Liu Q."/>
            <person name="Xin Y.-H."/>
        </authorList>
    </citation>
    <scope>NUCLEOTIDE SEQUENCE [LARGE SCALE GENOMIC DNA]</scope>
    <source>
        <strain evidence="2 3">CGMCC 4.6875</strain>
    </source>
</reference>
<comment type="caution">
    <text evidence="2">The sequence shown here is derived from an EMBL/GenBank/DDBJ whole genome shotgun (WGS) entry which is preliminary data.</text>
</comment>
<dbReference type="SUPFAM" id="SSF53335">
    <property type="entry name" value="S-adenosyl-L-methionine-dependent methyltransferases"/>
    <property type="match status" value="1"/>
</dbReference>
<dbReference type="Proteomes" id="UP000293291">
    <property type="component" value="Unassembled WGS sequence"/>
</dbReference>
<evidence type="ECO:0000259" key="1">
    <source>
        <dbReference type="Pfam" id="PF13649"/>
    </source>
</evidence>
<evidence type="ECO:0000313" key="2">
    <source>
        <dbReference type="EMBL" id="RYC04299.1"/>
    </source>
</evidence>
<dbReference type="GO" id="GO:0032259">
    <property type="term" value="P:methylation"/>
    <property type="evidence" value="ECO:0007669"/>
    <property type="project" value="UniProtKB-KW"/>
</dbReference>
<organism evidence="2 3">
    <name type="scientific">Nocardioides ganghwensis</name>
    <dbReference type="NCBI Taxonomy" id="252230"/>
    <lineage>
        <taxon>Bacteria</taxon>
        <taxon>Bacillati</taxon>
        <taxon>Actinomycetota</taxon>
        <taxon>Actinomycetes</taxon>
        <taxon>Propionibacteriales</taxon>
        <taxon>Nocardioidaceae</taxon>
        <taxon>Nocardioides</taxon>
    </lineage>
</organism>
<dbReference type="InterPro" id="IPR029063">
    <property type="entry name" value="SAM-dependent_MTases_sf"/>
</dbReference>
<dbReference type="Pfam" id="PF13649">
    <property type="entry name" value="Methyltransf_25"/>
    <property type="match status" value="1"/>
</dbReference>
<dbReference type="OrthoDB" id="7062303at2"/>
<protein>
    <submittedName>
        <fullName evidence="2">Class I SAM-dependent methyltransferase</fullName>
    </submittedName>
</protein>
<dbReference type="AlphaFoldDB" id="A0A4Q2SJZ3"/>
<dbReference type="InterPro" id="IPR041698">
    <property type="entry name" value="Methyltransf_25"/>
</dbReference>
<dbReference type="RefSeq" id="WP_129453351.1">
    <property type="nucleotide sequence ID" value="NZ_JACXYX010000002.1"/>
</dbReference>
<evidence type="ECO:0000313" key="3">
    <source>
        <dbReference type="Proteomes" id="UP000293291"/>
    </source>
</evidence>
<dbReference type="CDD" id="cd02440">
    <property type="entry name" value="AdoMet_MTases"/>
    <property type="match status" value="1"/>
</dbReference>
<proteinExistence type="predicted"/>
<accession>A0A4Q2SJZ3</accession>
<keyword evidence="3" id="KW-1185">Reference proteome</keyword>
<sequence>MSLPPTRWELGGPANEGYGRKFGELVASGEDVDGEARLADTLLPRRGRVLDVGSGMGRVAAALSARGHDVVAVEPDPVLAEQSRRTYPDLEVLPLDARTLAADALAHHGRPTSFDLAVLVGNVMVFLAERTEREVLRRVRDLLAPGGRVLVGFHLHGGPPTARRYPADEFVADVEASGLRVRLRAGSYELHPPDDGYGVWVLSRDDAPHVSTTVGHPNPIGTAEG</sequence>
<dbReference type="EMBL" id="SDWU01000002">
    <property type="protein sequence ID" value="RYC04299.1"/>
    <property type="molecule type" value="Genomic_DNA"/>
</dbReference>
<keyword evidence="2" id="KW-0489">Methyltransferase</keyword>